<accession>A0A453NNP4</accession>
<name>A0A453NNP4_AEGTS</name>
<sequence length="152" mass="17121">MRPFLLYISVQSSMEKYYFFEGAMEKYLIDSFVRLFCSFTIDPSHVISTLSDGASSSATGGRTSPPPYDASRPHPAERRGGACLQPPSDPAASTSCTSPRRPQPRRGDSLDTSSCGFLHRYLKRRRKMDQRENQKHKSLKSFNQSLDSIVHL</sequence>
<proteinExistence type="predicted"/>
<dbReference type="Proteomes" id="UP000015105">
    <property type="component" value="Chromosome 6D"/>
</dbReference>
<reference evidence="2" key="4">
    <citation type="submission" date="2019-03" db="UniProtKB">
        <authorList>
            <consortium name="EnsemblPlants"/>
        </authorList>
    </citation>
    <scope>IDENTIFICATION</scope>
</reference>
<evidence type="ECO:0000313" key="2">
    <source>
        <dbReference type="EnsemblPlants" id="AET6Gv20429900.2"/>
    </source>
</evidence>
<feature type="compositionally biased region" description="Polar residues" evidence="1">
    <location>
        <begin position="91"/>
        <end position="100"/>
    </location>
</feature>
<protein>
    <submittedName>
        <fullName evidence="2">Uncharacterized protein</fullName>
    </submittedName>
</protein>
<dbReference type="AlphaFoldDB" id="A0A453NNP4"/>
<feature type="region of interest" description="Disordered" evidence="1">
    <location>
        <begin position="49"/>
        <end position="113"/>
    </location>
</feature>
<keyword evidence="3" id="KW-1185">Reference proteome</keyword>
<reference evidence="3" key="2">
    <citation type="journal article" date="2017" name="Nat. Plants">
        <title>The Aegilops tauschii genome reveals multiple impacts of transposons.</title>
        <authorList>
            <person name="Zhao G."/>
            <person name="Zou C."/>
            <person name="Li K."/>
            <person name="Wang K."/>
            <person name="Li T."/>
            <person name="Gao L."/>
            <person name="Zhang X."/>
            <person name="Wang H."/>
            <person name="Yang Z."/>
            <person name="Liu X."/>
            <person name="Jiang W."/>
            <person name="Mao L."/>
            <person name="Kong X."/>
            <person name="Jiao Y."/>
            <person name="Jia J."/>
        </authorList>
    </citation>
    <scope>NUCLEOTIDE SEQUENCE [LARGE SCALE GENOMIC DNA]</scope>
    <source>
        <strain evidence="3">cv. AL8/78</strain>
    </source>
</reference>
<evidence type="ECO:0000313" key="3">
    <source>
        <dbReference type="Proteomes" id="UP000015105"/>
    </source>
</evidence>
<feature type="compositionally biased region" description="Low complexity" evidence="1">
    <location>
        <begin position="49"/>
        <end position="63"/>
    </location>
</feature>
<reference evidence="2" key="5">
    <citation type="journal article" date="2021" name="G3 (Bethesda)">
        <title>Aegilops tauschii genome assembly Aet v5.0 features greater sequence contiguity and improved annotation.</title>
        <authorList>
            <person name="Wang L."/>
            <person name="Zhu T."/>
            <person name="Rodriguez J.C."/>
            <person name="Deal K.R."/>
            <person name="Dubcovsky J."/>
            <person name="McGuire P.E."/>
            <person name="Lux T."/>
            <person name="Spannagl M."/>
            <person name="Mayer K.F.X."/>
            <person name="Baldrich P."/>
            <person name="Meyers B.C."/>
            <person name="Huo N."/>
            <person name="Gu Y.Q."/>
            <person name="Zhou H."/>
            <person name="Devos K.M."/>
            <person name="Bennetzen J.L."/>
            <person name="Unver T."/>
            <person name="Budak H."/>
            <person name="Gulick P.J."/>
            <person name="Galiba G."/>
            <person name="Kalapos B."/>
            <person name="Nelson D.R."/>
            <person name="Li P."/>
            <person name="You F.M."/>
            <person name="Luo M.C."/>
            <person name="Dvorak J."/>
        </authorList>
    </citation>
    <scope>NUCLEOTIDE SEQUENCE [LARGE SCALE GENOMIC DNA]</scope>
    <source>
        <strain evidence="2">cv. AL8/78</strain>
    </source>
</reference>
<reference evidence="2" key="3">
    <citation type="journal article" date="2017" name="Nature">
        <title>Genome sequence of the progenitor of the wheat D genome Aegilops tauschii.</title>
        <authorList>
            <person name="Luo M.C."/>
            <person name="Gu Y.Q."/>
            <person name="Puiu D."/>
            <person name="Wang H."/>
            <person name="Twardziok S.O."/>
            <person name="Deal K.R."/>
            <person name="Huo N."/>
            <person name="Zhu T."/>
            <person name="Wang L."/>
            <person name="Wang Y."/>
            <person name="McGuire P.E."/>
            <person name="Liu S."/>
            <person name="Long H."/>
            <person name="Ramasamy R.K."/>
            <person name="Rodriguez J.C."/>
            <person name="Van S.L."/>
            <person name="Yuan L."/>
            <person name="Wang Z."/>
            <person name="Xia Z."/>
            <person name="Xiao L."/>
            <person name="Anderson O.D."/>
            <person name="Ouyang S."/>
            <person name="Liang Y."/>
            <person name="Zimin A.V."/>
            <person name="Pertea G."/>
            <person name="Qi P."/>
            <person name="Bennetzen J.L."/>
            <person name="Dai X."/>
            <person name="Dawson M.W."/>
            <person name="Muller H.G."/>
            <person name="Kugler K."/>
            <person name="Rivarola-Duarte L."/>
            <person name="Spannagl M."/>
            <person name="Mayer K.F.X."/>
            <person name="Lu F.H."/>
            <person name="Bevan M.W."/>
            <person name="Leroy P."/>
            <person name="Li P."/>
            <person name="You F.M."/>
            <person name="Sun Q."/>
            <person name="Liu Z."/>
            <person name="Lyons E."/>
            <person name="Wicker T."/>
            <person name="Salzberg S.L."/>
            <person name="Devos K.M."/>
            <person name="Dvorak J."/>
        </authorList>
    </citation>
    <scope>NUCLEOTIDE SEQUENCE [LARGE SCALE GENOMIC DNA]</scope>
    <source>
        <strain evidence="2">cv. AL8/78</strain>
    </source>
</reference>
<evidence type="ECO:0000256" key="1">
    <source>
        <dbReference type="SAM" id="MobiDB-lite"/>
    </source>
</evidence>
<reference evidence="3" key="1">
    <citation type="journal article" date="2014" name="Science">
        <title>Ancient hybridizations among the ancestral genomes of bread wheat.</title>
        <authorList>
            <consortium name="International Wheat Genome Sequencing Consortium,"/>
            <person name="Marcussen T."/>
            <person name="Sandve S.R."/>
            <person name="Heier L."/>
            <person name="Spannagl M."/>
            <person name="Pfeifer M."/>
            <person name="Jakobsen K.S."/>
            <person name="Wulff B.B."/>
            <person name="Steuernagel B."/>
            <person name="Mayer K.F."/>
            <person name="Olsen O.A."/>
        </authorList>
    </citation>
    <scope>NUCLEOTIDE SEQUENCE [LARGE SCALE GENOMIC DNA]</scope>
    <source>
        <strain evidence="3">cv. AL8/78</strain>
    </source>
</reference>
<dbReference type="Gramene" id="AET6Gv20429900.2">
    <property type="protein sequence ID" value="AET6Gv20429900.2"/>
    <property type="gene ID" value="AET6Gv20429900"/>
</dbReference>
<organism evidence="2 3">
    <name type="scientific">Aegilops tauschii subsp. strangulata</name>
    <name type="common">Goatgrass</name>
    <dbReference type="NCBI Taxonomy" id="200361"/>
    <lineage>
        <taxon>Eukaryota</taxon>
        <taxon>Viridiplantae</taxon>
        <taxon>Streptophyta</taxon>
        <taxon>Embryophyta</taxon>
        <taxon>Tracheophyta</taxon>
        <taxon>Spermatophyta</taxon>
        <taxon>Magnoliopsida</taxon>
        <taxon>Liliopsida</taxon>
        <taxon>Poales</taxon>
        <taxon>Poaceae</taxon>
        <taxon>BOP clade</taxon>
        <taxon>Pooideae</taxon>
        <taxon>Triticodae</taxon>
        <taxon>Triticeae</taxon>
        <taxon>Triticinae</taxon>
        <taxon>Aegilops</taxon>
    </lineage>
</organism>
<dbReference type="EnsemblPlants" id="AET6Gv20429900.2">
    <property type="protein sequence ID" value="AET6Gv20429900.2"/>
    <property type="gene ID" value="AET6Gv20429900"/>
</dbReference>
<feature type="compositionally biased region" description="Basic and acidic residues" evidence="1">
    <location>
        <begin position="71"/>
        <end position="80"/>
    </location>
</feature>